<reference evidence="5 6" key="1">
    <citation type="journal article" date="2021" name="Commun. Biol.">
        <title>The genome of Shorea leprosula (Dipterocarpaceae) highlights the ecological relevance of drought in aseasonal tropical rainforests.</title>
        <authorList>
            <person name="Ng K.K.S."/>
            <person name="Kobayashi M.J."/>
            <person name="Fawcett J.A."/>
            <person name="Hatakeyama M."/>
            <person name="Paape T."/>
            <person name="Ng C.H."/>
            <person name="Ang C.C."/>
            <person name="Tnah L.H."/>
            <person name="Lee C.T."/>
            <person name="Nishiyama T."/>
            <person name="Sese J."/>
            <person name="O'Brien M.J."/>
            <person name="Copetti D."/>
            <person name="Mohd Noor M.I."/>
            <person name="Ong R.C."/>
            <person name="Putra M."/>
            <person name="Sireger I.Z."/>
            <person name="Indrioko S."/>
            <person name="Kosugi Y."/>
            <person name="Izuno A."/>
            <person name="Isagi Y."/>
            <person name="Lee S.L."/>
            <person name="Shimizu K.K."/>
        </authorList>
    </citation>
    <scope>NUCLEOTIDE SEQUENCE [LARGE SCALE GENOMIC DNA]</scope>
    <source>
        <strain evidence="5">214</strain>
    </source>
</reference>
<comment type="caution">
    <text evidence="5">The sequence shown here is derived from an EMBL/GenBank/DDBJ whole genome shotgun (WGS) entry which is preliminary data.</text>
</comment>
<organism evidence="5 6">
    <name type="scientific">Rubroshorea leprosula</name>
    <dbReference type="NCBI Taxonomy" id="152421"/>
    <lineage>
        <taxon>Eukaryota</taxon>
        <taxon>Viridiplantae</taxon>
        <taxon>Streptophyta</taxon>
        <taxon>Embryophyta</taxon>
        <taxon>Tracheophyta</taxon>
        <taxon>Spermatophyta</taxon>
        <taxon>Magnoliopsida</taxon>
        <taxon>eudicotyledons</taxon>
        <taxon>Gunneridae</taxon>
        <taxon>Pentapetalae</taxon>
        <taxon>rosids</taxon>
        <taxon>malvids</taxon>
        <taxon>Malvales</taxon>
        <taxon>Dipterocarpaceae</taxon>
        <taxon>Rubroshorea</taxon>
    </lineage>
</organism>
<dbReference type="PANTHER" id="PTHR33116">
    <property type="entry name" value="REVERSE TRANSCRIPTASE ZINC-BINDING DOMAIN-CONTAINING PROTEIN-RELATED-RELATED"/>
    <property type="match status" value="1"/>
</dbReference>
<dbReference type="Gene3D" id="3.30.70.330">
    <property type="match status" value="1"/>
</dbReference>
<keyword evidence="6" id="KW-1185">Reference proteome</keyword>
<gene>
    <name evidence="5" type="ORF">SLEP1_g41772</name>
</gene>
<dbReference type="InterPro" id="IPR036691">
    <property type="entry name" value="Endo/exonu/phosph_ase_sf"/>
</dbReference>
<dbReference type="Proteomes" id="UP001054252">
    <property type="component" value="Unassembled WGS sequence"/>
</dbReference>
<dbReference type="GO" id="GO:0003723">
    <property type="term" value="F:RNA binding"/>
    <property type="evidence" value="ECO:0007669"/>
    <property type="project" value="UniProtKB-UniRule"/>
</dbReference>
<dbReference type="Gene3D" id="3.60.10.10">
    <property type="entry name" value="Endonuclease/exonuclease/phosphatase"/>
    <property type="match status" value="1"/>
</dbReference>
<dbReference type="InterPro" id="IPR026960">
    <property type="entry name" value="RVT-Znf"/>
</dbReference>
<keyword evidence="1" id="KW-0694">RNA-binding</keyword>
<feature type="domain" description="Reverse transcriptase" evidence="4">
    <location>
        <begin position="1242"/>
        <end position="1520"/>
    </location>
</feature>
<dbReference type="CDD" id="cd01650">
    <property type="entry name" value="RT_nLTR_like"/>
    <property type="match status" value="1"/>
</dbReference>
<dbReference type="Pfam" id="PF00078">
    <property type="entry name" value="RVT_1"/>
    <property type="match status" value="1"/>
</dbReference>
<dbReference type="InterPro" id="IPR035979">
    <property type="entry name" value="RBD_domain_sf"/>
</dbReference>
<evidence type="ECO:0000259" key="3">
    <source>
        <dbReference type="PROSITE" id="PS50102"/>
    </source>
</evidence>
<dbReference type="InterPro" id="IPR000477">
    <property type="entry name" value="RT_dom"/>
</dbReference>
<feature type="domain" description="RRM" evidence="3">
    <location>
        <begin position="71"/>
        <end position="148"/>
    </location>
</feature>
<feature type="region of interest" description="Disordered" evidence="2">
    <location>
        <begin position="518"/>
        <end position="694"/>
    </location>
</feature>
<dbReference type="PANTHER" id="PTHR33116:SF75">
    <property type="entry name" value="RIBONUCLEASE H PROTEIN"/>
    <property type="match status" value="1"/>
</dbReference>
<feature type="region of interest" description="Disordered" evidence="2">
    <location>
        <begin position="31"/>
        <end position="50"/>
    </location>
</feature>
<dbReference type="SUPFAM" id="SSF56219">
    <property type="entry name" value="DNase I-like"/>
    <property type="match status" value="1"/>
</dbReference>
<name>A0AAV5L7X7_9ROSI</name>
<dbReference type="EMBL" id="BPVZ01000099">
    <property type="protein sequence ID" value="GKV33242.1"/>
    <property type="molecule type" value="Genomic_DNA"/>
</dbReference>
<dbReference type="Pfam" id="PF00076">
    <property type="entry name" value="RRM_1"/>
    <property type="match status" value="1"/>
</dbReference>
<feature type="compositionally biased region" description="Basic and acidic residues" evidence="2">
    <location>
        <begin position="630"/>
        <end position="648"/>
    </location>
</feature>
<dbReference type="InterPro" id="IPR000504">
    <property type="entry name" value="RRM_dom"/>
</dbReference>
<evidence type="ECO:0000256" key="2">
    <source>
        <dbReference type="SAM" id="MobiDB-lite"/>
    </source>
</evidence>
<sequence length="1977" mass="227730">MRERGRTRAWDQKSRYQTWDGRTALDREAARLQGRSSYTRRSDTGGYVGHRRQQKTMGDWGYDKGVYRQATAFFFTNFPEEWSYTDMWSTFRRFGRVIAIYNPLKRNKSGSRFGFVRFLDVKNEKELERQLDQIRIEGRKIWVNVAKYPEEKVAVKEINKTAPIGNTIQNRSYAEVAGGHVGVKERKTEGIQIPPQLRDVQRNHRKSEGNGQPVRRQTWRVKSRREEWSGFEYEVKDEDFEWLQGCYVGIAHSVEIVPNLQEKFYMEGYFTCRLRAMGGKLVLMDCEDKGELVDLVQGASDWLGQWFSEVKPWSPKEVAKERFAWLRCQGAPLHAWGPDFFERMSSTWGKFICLDDSTSNKRRFDIARFLISTPIMDSISVRRQIKVNGELFSLKFSEEEWSNSLFSLKQDFIPKFASDSEIEEHWSEVSDWAEGQSGGNHDGEWEPSAGEDEDREDGWDGSWRHKGLVDTPDLEERFESIEKSYVGERYKETDKRSLSRIAEEESVAMVADSINVGEDLSEASGRDDGEKLESNSNCKDQSTTDPIESPGSNEADLQANPGQYLSVAGASGKEDRACKASNVNHQTGRKMSPTGEGRTEKACDADRSSDKTHWAQGVIGDNSQKGSKTRLADEGLNKQSHGLERQTEEGNNAEVSSTRRTSQRSEEGTERAKMDKKKDKKRREEKTRSRKRAKLCRSVYQRASLLGMMNQKERGRGKVKPRQAVTEPEGIPEFIACTSNSIAGGSLGDSGIENRNRLLVGQSNRKLAEQLWDFAKKIGVTAENEESVVRSLEEMEERDRKVKEAETSKNACKAQKEFDWVAKGSVGRSGGLLCLWDQKAFTKIRVLEGENFLGMEGMWKPENIPIIIINVYSPCHLAGKRALWEELKNLVSGNGGIICLVGDFNTVRRAEERKGCRGVTSEMREFDSFIHETELIDLPLHGRKYTWYQTNGNSMSRINRFLLSGGWLEKWDEVRQWGLSRVVSDHCPLLLKHKKVDWGPKPFKFFDAWLEQEGCKELIKEVWSNTNIQGWAGFRLKEKLKMTKEALKKWSKNLLPEVDSKMNMAATVIDQVDLKGERVQLSEEDIKSRRDATLTLWKNIRIKESMLHQKARKMWLLKGDANTKFFHNCVKGRWRRSEINSIVIRGAQIQEVSRLKEEIAAFYENLFKEEQGERPKLEGVCFKQVQPEDNRQLTEAFTADKIKAAIWECDSSKAPGPDGFNFRFVKSEWEVIKEDVIDFLQEFHKNSKMVRGLNSSFIVLVPKVDNQQKIEEYRPISLIGVIYKILAKVLANRLKKVLERLIGKQQMAFISGRQLMDGVVTANELVDEAKKRKKSTFLLKIDFEKAYDKVSWSFLDYMMLRMGFCTTWRKWIRECLKTSSVSVLVNGSSTRQFSVSRGLRQGDPLSPFLFLLAAEGLNGLVSTAAQKGLIHGVEVGPRNLKISHLQYADDTILFGATTEENVWAMKGILRAFELCSGLKINCHKSQLLGICVGEDWLDKMAWILCCKKGTFPFKYLGIPKGGNCRRLGFWKPLVDLFSKKLTTWKANYLSLGGRLTLINSVLSSLPVFWMSVYVMPKGTIRTLDKIRRNFLWGGFKGGNRINWVKWDKVCMDKEKGGLGVKDLGKLNYALVGKWWGRIVSEERGLWKKVICEKLDTTAVEKQGWLANGFTIKVGGGETVKFWWDIWNGGESIANKFLRLYALSTGKDNKISQMGEWVNGAWKWKLQWRRSLFTWEKQQEEDLQRELQRNPMVRGEPDRCLWVHSKDGCYSTRTAYQVLTEAQSSGHHRADLSKVWNVFIPNKVAAFSWQLVQDKAPTKLNLLKRGILQNISECMCDLCGREYEESNHLFIHCIVAYRLWTACFRWWGLSTTLDKDCCRVFEQHPHLVNKPGVKKGWDCIWFTLVWTIWLARNERTFRGKEADIDRLFELIQLRSYHWIKNKSNRCYFLFPDWIQNPSECLRINSGSRKEEGRLLNTR</sequence>
<accession>A0AAV5L7X7</accession>
<protein>
    <submittedName>
        <fullName evidence="5">Uncharacterized protein</fullName>
    </submittedName>
</protein>
<feature type="compositionally biased region" description="Basic and acidic residues" evidence="2">
    <location>
        <begin position="663"/>
        <end position="687"/>
    </location>
</feature>
<evidence type="ECO:0000256" key="1">
    <source>
        <dbReference type="PROSITE-ProRule" id="PRU00176"/>
    </source>
</evidence>
<evidence type="ECO:0000313" key="5">
    <source>
        <dbReference type="EMBL" id="GKV33242.1"/>
    </source>
</evidence>
<evidence type="ECO:0000313" key="6">
    <source>
        <dbReference type="Proteomes" id="UP001054252"/>
    </source>
</evidence>
<evidence type="ECO:0000259" key="4">
    <source>
        <dbReference type="PROSITE" id="PS50878"/>
    </source>
</evidence>
<feature type="region of interest" description="Disordered" evidence="2">
    <location>
        <begin position="427"/>
        <end position="467"/>
    </location>
</feature>
<dbReference type="Pfam" id="PF13966">
    <property type="entry name" value="zf-RVT"/>
    <property type="match status" value="1"/>
</dbReference>
<feature type="compositionally biased region" description="Basic and acidic residues" evidence="2">
    <location>
        <begin position="524"/>
        <end position="533"/>
    </location>
</feature>
<dbReference type="InterPro" id="IPR043502">
    <property type="entry name" value="DNA/RNA_pol_sf"/>
</dbReference>
<feature type="compositionally biased region" description="Basic and acidic residues" evidence="2">
    <location>
        <begin position="597"/>
        <end position="613"/>
    </location>
</feature>
<proteinExistence type="predicted"/>
<feature type="compositionally biased region" description="Polar residues" evidence="2">
    <location>
        <begin position="534"/>
        <end position="552"/>
    </location>
</feature>
<dbReference type="PROSITE" id="PS50878">
    <property type="entry name" value="RT_POL"/>
    <property type="match status" value="1"/>
</dbReference>
<dbReference type="InterPro" id="IPR012677">
    <property type="entry name" value="Nucleotide-bd_a/b_plait_sf"/>
</dbReference>
<dbReference type="PROSITE" id="PS50102">
    <property type="entry name" value="RRM"/>
    <property type="match status" value="1"/>
</dbReference>
<dbReference type="SUPFAM" id="SSF54928">
    <property type="entry name" value="RNA-binding domain, RBD"/>
    <property type="match status" value="1"/>
</dbReference>
<dbReference type="SUPFAM" id="SSF56672">
    <property type="entry name" value="DNA/RNA polymerases"/>
    <property type="match status" value="1"/>
</dbReference>
<feature type="compositionally biased region" description="Acidic residues" evidence="2">
    <location>
        <begin position="449"/>
        <end position="459"/>
    </location>
</feature>